<organism evidence="4 5">
    <name type="scientific">Variovorax dokdonensis</name>
    <dbReference type="NCBI Taxonomy" id="344883"/>
    <lineage>
        <taxon>Bacteria</taxon>
        <taxon>Pseudomonadati</taxon>
        <taxon>Pseudomonadota</taxon>
        <taxon>Betaproteobacteria</taxon>
        <taxon>Burkholderiales</taxon>
        <taxon>Comamonadaceae</taxon>
        <taxon>Variovorax</taxon>
    </lineage>
</organism>
<proteinExistence type="predicted"/>
<dbReference type="InterPro" id="IPR018357">
    <property type="entry name" value="Hexapep_transf_CS"/>
</dbReference>
<dbReference type="EMBL" id="JASZYV010000003">
    <property type="protein sequence ID" value="MDM0046152.1"/>
    <property type="molecule type" value="Genomic_DNA"/>
</dbReference>
<dbReference type="RefSeq" id="WP_286661239.1">
    <property type="nucleotide sequence ID" value="NZ_JASZYV010000003.1"/>
</dbReference>
<dbReference type="Gene3D" id="2.160.10.10">
    <property type="entry name" value="Hexapeptide repeat proteins"/>
    <property type="match status" value="1"/>
</dbReference>
<dbReference type="GO" id="GO:0016746">
    <property type="term" value="F:acyltransferase activity"/>
    <property type="evidence" value="ECO:0007669"/>
    <property type="project" value="UniProtKB-KW"/>
</dbReference>
<evidence type="ECO:0000256" key="1">
    <source>
        <dbReference type="ARBA" id="ARBA00022679"/>
    </source>
</evidence>
<dbReference type="CDD" id="cd04647">
    <property type="entry name" value="LbH_MAT_like"/>
    <property type="match status" value="1"/>
</dbReference>
<dbReference type="InterPro" id="IPR051159">
    <property type="entry name" value="Hexapeptide_acetyltransf"/>
</dbReference>
<dbReference type="Pfam" id="PF14602">
    <property type="entry name" value="Hexapep_2"/>
    <property type="match status" value="1"/>
</dbReference>
<evidence type="ECO:0000313" key="5">
    <source>
        <dbReference type="Proteomes" id="UP001174908"/>
    </source>
</evidence>
<keyword evidence="5" id="KW-1185">Reference proteome</keyword>
<dbReference type="PROSITE" id="PS00101">
    <property type="entry name" value="HEXAPEP_TRANSFERASES"/>
    <property type="match status" value="1"/>
</dbReference>
<keyword evidence="1 4" id="KW-0808">Transferase</keyword>
<dbReference type="InterPro" id="IPR001451">
    <property type="entry name" value="Hexapep"/>
</dbReference>
<sequence>MRLLSRIGGRLDKWRQGVRSKSVARFLRRQGVVAEGEVFASGVLPRIVNHGRLQLSHGVDFYSPVHPVEVFVGDGAGMAIGAGTFINQGTTMAAACSVEIGEHCHIGEFVAIHDTHFHCVSPDQPVKTAPVRIGRNVWIGHRAIVLAGVSVGDHAVIGAGAVVTKDVPARTMVGGNPARPLGTFECPDDWRRT</sequence>
<evidence type="ECO:0000313" key="4">
    <source>
        <dbReference type="EMBL" id="MDM0046152.1"/>
    </source>
</evidence>
<dbReference type="SUPFAM" id="SSF51161">
    <property type="entry name" value="Trimeric LpxA-like enzymes"/>
    <property type="match status" value="1"/>
</dbReference>
<protein>
    <submittedName>
        <fullName evidence="4">Acyltransferase</fullName>
        <ecNumber evidence="4">2.3.1.-</ecNumber>
    </submittedName>
</protein>
<dbReference type="Proteomes" id="UP001174908">
    <property type="component" value="Unassembled WGS sequence"/>
</dbReference>
<dbReference type="InterPro" id="IPR011004">
    <property type="entry name" value="Trimer_LpxA-like_sf"/>
</dbReference>
<reference evidence="4" key="1">
    <citation type="submission" date="2023-06" db="EMBL/GenBank/DDBJ databases">
        <authorList>
            <person name="Jiang Y."/>
            <person name="Liu Q."/>
        </authorList>
    </citation>
    <scope>NUCLEOTIDE SEQUENCE</scope>
    <source>
        <strain evidence="4">CGMCC 1.12089</strain>
    </source>
</reference>
<dbReference type="PANTHER" id="PTHR23416">
    <property type="entry name" value="SIALIC ACID SYNTHASE-RELATED"/>
    <property type="match status" value="1"/>
</dbReference>
<gene>
    <name evidence="4" type="ORF">QTH91_16800</name>
</gene>
<accession>A0ABT7NDX9</accession>
<keyword evidence="3 4" id="KW-0012">Acyltransferase</keyword>
<evidence type="ECO:0000256" key="2">
    <source>
        <dbReference type="ARBA" id="ARBA00022737"/>
    </source>
</evidence>
<name>A0ABT7NDX9_9BURK</name>
<dbReference type="EC" id="2.3.1.-" evidence="4"/>
<evidence type="ECO:0000256" key="3">
    <source>
        <dbReference type="ARBA" id="ARBA00023315"/>
    </source>
</evidence>
<comment type="caution">
    <text evidence="4">The sequence shown here is derived from an EMBL/GenBank/DDBJ whole genome shotgun (WGS) entry which is preliminary data.</text>
</comment>
<keyword evidence="2" id="KW-0677">Repeat</keyword>